<evidence type="ECO:0008006" key="2">
    <source>
        <dbReference type="Google" id="ProtNLM"/>
    </source>
</evidence>
<dbReference type="GO" id="GO:0003676">
    <property type="term" value="F:nucleic acid binding"/>
    <property type="evidence" value="ECO:0007669"/>
    <property type="project" value="InterPro"/>
</dbReference>
<dbReference type="EMBL" id="GBXM01008568">
    <property type="protein sequence ID" value="JAI00010.1"/>
    <property type="molecule type" value="Transcribed_RNA"/>
</dbReference>
<accession>A0A0E9XBJ7</accession>
<proteinExistence type="predicted"/>
<sequence length="86" mass="10063">MFWPGQSQDLKPIENIWSHIKHKLTGTHFSTTHQLSEPINIEWNNIDSSFCKKLSASLPTRLKTFKEIKGKSYPILSYFIYLFNSC</sequence>
<reference evidence="1" key="2">
    <citation type="journal article" date="2015" name="Fish Shellfish Immunol.">
        <title>Early steps in the European eel (Anguilla anguilla)-Vibrio vulnificus interaction in the gills: Role of the RtxA13 toxin.</title>
        <authorList>
            <person name="Callol A."/>
            <person name="Pajuelo D."/>
            <person name="Ebbesson L."/>
            <person name="Teles M."/>
            <person name="MacKenzie S."/>
            <person name="Amaro C."/>
        </authorList>
    </citation>
    <scope>NUCLEOTIDE SEQUENCE</scope>
</reference>
<dbReference type="Gene3D" id="3.30.420.10">
    <property type="entry name" value="Ribonuclease H-like superfamily/Ribonuclease H"/>
    <property type="match status" value="1"/>
</dbReference>
<dbReference type="AlphaFoldDB" id="A0A0E9XBJ7"/>
<organism evidence="1">
    <name type="scientific">Anguilla anguilla</name>
    <name type="common">European freshwater eel</name>
    <name type="synonym">Muraena anguilla</name>
    <dbReference type="NCBI Taxonomy" id="7936"/>
    <lineage>
        <taxon>Eukaryota</taxon>
        <taxon>Metazoa</taxon>
        <taxon>Chordata</taxon>
        <taxon>Craniata</taxon>
        <taxon>Vertebrata</taxon>
        <taxon>Euteleostomi</taxon>
        <taxon>Actinopterygii</taxon>
        <taxon>Neopterygii</taxon>
        <taxon>Teleostei</taxon>
        <taxon>Anguilliformes</taxon>
        <taxon>Anguillidae</taxon>
        <taxon>Anguilla</taxon>
    </lineage>
</organism>
<name>A0A0E9XBJ7_ANGAN</name>
<dbReference type="InterPro" id="IPR036397">
    <property type="entry name" value="RNaseH_sf"/>
</dbReference>
<protein>
    <recommendedName>
        <fullName evidence="2">Tc1-like transposase DDE domain-containing protein</fullName>
    </recommendedName>
</protein>
<evidence type="ECO:0000313" key="1">
    <source>
        <dbReference type="EMBL" id="JAI00010.1"/>
    </source>
</evidence>
<reference evidence="1" key="1">
    <citation type="submission" date="2014-11" db="EMBL/GenBank/DDBJ databases">
        <authorList>
            <person name="Amaro Gonzalez C."/>
        </authorList>
    </citation>
    <scope>NUCLEOTIDE SEQUENCE</scope>
</reference>